<feature type="transmembrane region" description="Helical" evidence="4">
    <location>
        <begin position="269"/>
        <end position="290"/>
    </location>
</feature>
<keyword evidence="2" id="KW-0560">Oxidoreductase</keyword>
<dbReference type="EMBL" id="JACOOH010000002">
    <property type="protein sequence ID" value="MBC5620486.1"/>
    <property type="molecule type" value="Genomic_DNA"/>
</dbReference>
<sequence>MKSNLQLAEGECNLQPATCRRQTNGECDLQPATCNSPKANLTAVVTGASSGIGREYARQLCEKGYEVVMVSNEDIPLRKAAEEFAAKYGTRTYPVCMNLAVPDAAVRLHEFCRERGFTVDILVNNAGVFYFEQVVDVPVDRVELMLTLHVTTPTMLCRLFGEDMKSRRRGYILNMSSASAWLPYPSISLYASTKVFLRNFSRAFRLEMLDHGVSVTAVCPGAVATDLYNLPRHLQRLALRLGVMMTPRSLARRGLRAMFRRRARVIPGIFNYFMIGTLKLVPLGVIRWAIREVDRRIKGKKNETRLGNSHGC</sequence>
<dbReference type="SUPFAM" id="SSF51735">
    <property type="entry name" value="NAD(P)-binding Rossmann-fold domains"/>
    <property type="match status" value="1"/>
</dbReference>
<organism evidence="5 6">
    <name type="scientific">Butyricimonas hominis</name>
    <dbReference type="NCBI Taxonomy" id="2763032"/>
    <lineage>
        <taxon>Bacteria</taxon>
        <taxon>Pseudomonadati</taxon>
        <taxon>Bacteroidota</taxon>
        <taxon>Bacteroidia</taxon>
        <taxon>Bacteroidales</taxon>
        <taxon>Odoribacteraceae</taxon>
        <taxon>Butyricimonas</taxon>
    </lineage>
</organism>
<dbReference type="InterPro" id="IPR020904">
    <property type="entry name" value="Sc_DH/Rdtase_CS"/>
</dbReference>
<comment type="similarity">
    <text evidence="1 3">Belongs to the short-chain dehydrogenases/reductases (SDR) family.</text>
</comment>
<keyword evidence="4" id="KW-0812">Transmembrane</keyword>
<dbReference type="PANTHER" id="PTHR44196">
    <property type="entry name" value="DEHYDROGENASE/REDUCTASE SDR FAMILY MEMBER 7B"/>
    <property type="match status" value="1"/>
</dbReference>
<protein>
    <submittedName>
        <fullName evidence="5">SDR family NAD(P)-dependent oxidoreductase</fullName>
    </submittedName>
</protein>
<comment type="caution">
    <text evidence="5">The sequence shown here is derived from an EMBL/GenBank/DDBJ whole genome shotgun (WGS) entry which is preliminary data.</text>
</comment>
<evidence type="ECO:0000313" key="5">
    <source>
        <dbReference type="EMBL" id="MBC5620486.1"/>
    </source>
</evidence>
<keyword evidence="4" id="KW-0472">Membrane</keyword>
<evidence type="ECO:0000256" key="3">
    <source>
        <dbReference type="RuleBase" id="RU000363"/>
    </source>
</evidence>
<proteinExistence type="inferred from homology"/>
<dbReference type="Pfam" id="PF00106">
    <property type="entry name" value="adh_short"/>
    <property type="match status" value="1"/>
</dbReference>
<dbReference type="RefSeq" id="WP_186975247.1">
    <property type="nucleotide sequence ID" value="NZ_JACOOH010000002.1"/>
</dbReference>
<reference evidence="5 6" key="1">
    <citation type="submission" date="2020-08" db="EMBL/GenBank/DDBJ databases">
        <title>Genome public.</title>
        <authorList>
            <person name="Liu C."/>
            <person name="Sun Q."/>
        </authorList>
    </citation>
    <scope>NUCLEOTIDE SEQUENCE [LARGE SCALE GENOMIC DNA]</scope>
    <source>
        <strain evidence="5 6">NSJ-56</strain>
    </source>
</reference>
<dbReference type="PRINTS" id="PR00080">
    <property type="entry name" value="SDRFAMILY"/>
</dbReference>
<gene>
    <name evidence="5" type="ORF">H8S64_05190</name>
</gene>
<keyword evidence="4" id="KW-1133">Transmembrane helix</keyword>
<keyword evidence="6" id="KW-1185">Reference proteome</keyword>
<dbReference type="InterPro" id="IPR036291">
    <property type="entry name" value="NAD(P)-bd_dom_sf"/>
</dbReference>
<evidence type="ECO:0000256" key="2">
    <source>
        <dbReference type="ARBA" id="ARBA00023002"/>
    </source>
</evidence>
<dbReference type="InterPro" id="IPR002347">
    <property type="entry name" value="SDR_fam"/>
</dbReference>
<accession>A0ABR7CXT4</accession>
<evidence type="ECO:0000256" key="1">
    <source>
        <dbReference type="ARBA" id="ARBA00006484"/>
    </source>
</evidence>
<dbReference type="Proteomes" id="UP000646484">
    <property type="component" value="Unassembled WGS sequence"/>
</dbReference>
<dbReference type="PIRSF" id="PIRSF000126">
    <property type="entry name" value="11-beta-HSD1"/>
    <property type="match status" value="1"/>
</dbReference>
<dbReference type="Gene3D" id="3.40.50.720">
    <property type="entry name" value="NAD(P)-binding Rossmann-like Domain"/>
    <property type="match status" value="1"/>
</dbReference>
<dbReference type="PROSITE" id="PS00061">
    <property type="entry name" value="ADH_SHORT"/>
    <property type="match status" value="1"/>
</dbReference>
<dbReference type="PRINTS" id="PR00081">
    <property type="entry name" value="GDHRDH"/>
</dbReference>
<dbReference type="CDD" id="cd05233">
    <property type="entry name" value="SDR_c"/>
    <property type="match status" value="1"/>
</dbReference>
<name>A0ABR7CXT4_9BACT</name>
<dbReference type="PANTHER" id="PTHR44196:SF2">
    <property type="entry name" value="SHORT-CHAIN DEHYDROGENASE-RELATED"/>
    <property type="match status" value="1"/>
</dbReference>
<evidence type="ECO:0000313" key="6">
    <source>
        <dbReference type="Proteomes" id="UP000646484"/>
    </source>
</evidence>
<evidence type="ECO:0000256" key="4">
    <source>
        <dbReference type="SAM" id="Phobius"/>
    </source>
</evidence>